<dbReference type="RefSeq" id="WP_145435696.1">
    <property type="nucleotide sequence ID" value="NZ_CP036339.1"/>
</dbReference>
<keyword evidence="3 5" id="KW-1133">Transmembrane helix</keyword>
<feature type="transmembrane region" description="Helical" evidence="5">
    <location>
        <begin position="69"/>
        <end position="87"/>
    </location>
</feature>
<feature type="transmembrane region" description="Helical" evidence="5">
    <location>
        <begin position="93"/>
        <end position="109"/>
    </location>
</feature>
<dbReference type="Pfam" id="PF13564">
    <property type="entry name" value="DoxX_2"/>
    <property type="match status" value="1"/>
</dbReference>
<reference evidence="6 7" key="1">
    <citation type="submission" date="2019-02" db="EMBL/GenBank/DDBJ databases">
        <title>Deep-cultivation of Planctomycetes and their phenomic and genomic characterization uncovers novel biology.</title>
        <authorList>
            <person name="Wiegand S."/>
            <person name="Jogler M."/>
            <person name="Boedeker C."/>
            <person name="Pinto D."/>
            <person name="Vollmers J."/>
            <person name="Rivas-Marin E."/>
            <person name="Kohn T."/>
            <person name="Peeters S.H."/>
            <person name="Heuer A."/>
            <person name="Rast P."/>
            <person name="Oberbeckmann S."/>
            <person name="Bunk B."/>
            <person name="Jeske O."/>
            <person name="Meyerdierks A."/>
            <person name="Storesund J.E."/>
            <person name="Kallscheuer N."/>
            <person name="Luecker S."/>
            <person name="Lage O.M."/>
            <person name="Pohl T."/>
            <person name="Merkel B.J."/>
            <person name="Hornburger P."/>
            <person name="Mueller R.-W."/>
            <person name="Bruemmer F."/>
            <person name="Labrenz M."/>
            <person name="Spormann A.M."/>
            <person name="Op den Camp H."/>
            <person name="Overmann J."/>
            <person name="Amann R."/>
            <person name="Jetten M.S.M."/>
            <person name="Mascher T."/>
            <person name="Medema M.H."/>
            <person name="Devos D.P."/>
            <person name="Kaster A.-K."/>
            <person name="Ovreas L."/>
            <person name="Rohde M."/>
            <person name="Galperin M.Y."/>
            <person name="Jogler C."/>
        </authorList>
    </citation>
    <scope>NUCLEOTIDE SEQUENCE [LARGE SCALE GENOMIC DNA]</scope>
    <source>
        <strain evidence="6 7">I41</strain>
    </source>
</reference>
<dbReference type="KEGG" id="llh:I41_51760"/>
<accession>A0A517U5M1</accession>
<name>A0A517U5M1_9BACT</name>
<dbReference type="InterPro" id="IPR032808">
    <property type="entry name" value="DoxX"/>
</dbReference>
<dbReference type="AlphaFoldDB" id="A0A517U5M1"/>
<dbReference type="GO" id="GO:0016020">
    <property type="term" value="C:membrane"/>
    <property type="evidence" value="ECO:0007669"/>
    <property type="project" value="UniProtKB-SubCell"/>
</dbReference>
<evidence type="ECO:0000256" key="1">
    <source>
        <dbReference type="ARBA" id="ARBA00004141"/>
    </source>
</evidence>
<dbReference type="OrthoDB" id="9811373at2"/>
<feature type="transmembrane region" description="Helical" evidence="5">
    <location>
        <begin position="47"/>
        <end position="64"/>
    </location>
</feature>
<evidence type="ECO:0000256" key="5">
    <source>
        <dbReference type="SAM" id="Phobius"/>
    </source>
</evidence>
<dbReference type="EMBL" id="CP036339">
    <property type="protein sequence ID" value="QDT75931.1"/>
    <property type="molecule type" value="Genomic_DNA"/>
</dbReference>
<comment type="subcellular location">
    <subcellularLocation>
        <location evidence="1">Membrane</location>
        <topology evidence="1">Multi-pass membrane protein</topology>
    </subcellularLocation>
</comment>
<sequence length="128" mass="13836">MNAKKIIGWVLSVLIAAMLMFLSAPGKFMDFDGKEEMFAKLGWGVEVMKTIGVIEIAVAILYLIPRTAFIGAVLITAYLGGAIATHVRINDQFIMPVIIGVLAWIALGLRDGRVFTTAFTAPPKPLAD</sequence>
<keyword evidence="2 5" id="KW-0812">Transmembrane</keyword>
<gene>
    <name evidence="6" type="ORF">I41_51760</name>
</gene>
<evidence type="ECO:0000313" key="6">
    <source>
        <dbReference type="EMBL" id="QDT75931.1"/>
    </source>
</evidence>
<proteinExistence type="predicted"/>
<evidence type="ECO:0000313" key="7">
    <source>
        <dbReference type="Proteomes" id="UP000317909"/>
    </source>
</evidence>
<keyword evidence="4 5" id="KW-0472">Membrane</keyword>
<evidence type="ECO:0008006" key="8">
    <source>
        <dbReference type="Google" id="ProtNLM"/>
    </source>
</evidence>
<organism evidence="6 7">
    <name type="scientific">Lacipirellula limnantheis</name>
    <dbReference type="NCBI Taxonomy" id="2528024"/>
    <lineage>
        <taxon>Bacteria</taxon>
        <taxon>Pseudomonadati</taxon>
        <taxon>Planctomycetota</taxon>
        <taxon>Planctomycetia</taxon>
        <taxon>Pirellulales</taxon>
        <taxon>Lacipirellulaceae</taxon>
        <taxon>Lacipirellula</taxon>
    </lineage>
</organism>
<evidence type="ECO:0000256" key="4">
    <source>
        <dbReference type="ARBA" id="ARBA00023136"/>
    </source>
</evidence>
<evidence type="ECO:0000256" key="2">
    <source>
        <dbReference type="ARBA" id="ARBA00022692"/>
    </source>
</evidence>
<protein>
    <recommendedName>
        <fullName evidence="8">DoxX-like family protein</fullName>
    </recommendedName>
</protein>
<evidence type="ECO:0000256" key="3">
    <source>
        <dbReference type="ARBA" id="ARBA00022989"/>
    </source>
</evidence>
<dbReference type="Proteomes" id="UP000317909">
    <property type="component" value="Chromosome"/>
</dbReference>
<keyword evidence="7" id="KW-1185">Reference proteome</keyword>